<dbReference type="PANTHER" id="PTHR15663:SF6">
    <property type="entry name" value="COMM DOMAIN-CONTAINING PROTEIN-RELATED"/>
    <property type="match status" value="1"/>
</dbReference>
<proteinExistence type="predicted"/>
<evidence type="ECO:0000313" key="2">
    <source>
        <dbReference type="Proteomes" id="UP001202328"/>
    </source>
</evidence>
<name>A0AAD4TMF8_9MAGN</name>
<protein>
    <recommendedName>
        <fullName evidence="3">COMM domain-containing protein</fullName>
    </recommendedName>
</protein>
<dbReference type="InterPro" id="IPR037360">
    <property type="entry name" value="COMMD9"/>
</dbReference>
<comment type="caution">
    <text evidence="1">The sequence shown here is derived from an EMBL/GenBank/DDBJ whole genome shotgun (WGS) entry which is preliminary data.</text>
</comment>
<sequence length="297" mass="33076">MEQSSSDLFHQLYKLPSSASEETLSHILETLWKTRKTGLRPVDKSSIRSLLCLHSLEELDPLLACLRSLIRKSVHENLIADDILKLFPIDVSLHLQTTLVLLLQRYQNQWKEDVSMDRQTTGGVLCQGNVGTATPLLAPFSAAAAEMLSPLWCHQDDAPGCFNHSEIVSCAPIVYDGNISNVAASIPPEDMEMLPCLKSMSWTMERRSSAPGNRAAVISLKLQDRNTSGETEVKFQITKDTVEAMLRSMTYISEQLENIAAGKIPSEPLQKKQRHQTKHKLYTASLRGITAQSMTES</sequence>
<dbReference type="Proteomes" id="UP001202328">
    <property type="component" value="Unassembled WGS sequence"/>
</dbReference>
<evidence type="ECO:0000313" key="1">
    <source>
        <dbReference type="EMBL" id="KAI3963469.1"/>
    </source>
</evidence>
<evidence type="ECO:0008006" key="3">
    <source>
        <dbReference type="Google" id="ProtNLM"/>
    </source>
</evidence>
<dbReference type="EMBL" id="JAJJMB010000061">
    <property type="protein sequence ID" value="KAI3963469.1"/>
    <property type="molecule type" value="Genomic_DNA"/>
</dbReference>
<reference evidence="1" key="1">
    <citation type="submission" date="2022-04" db="EMBL/GenBank/DDBJ databases">
        <title>A functionally conserved STORR gene fusion in Papaver species that diverged 16.8 million years ago.</title>
        <authorList>
            <person name="Catania T."/>
        </authorList>
    </citation>
    <scope>NUCLEOTIDE SEQUENCE</scope>
    <source>
        <strain evidence="1">S-188037</strain>
    </source>
</reference>
<gene>
    <name evidence="1" type="ORF">MKW98_022891</name>
</gene>
<organism evidence="1 2">
    <name type="scientific">Papaver atlanticum</name>
    <dbReference type="NCBI Taxonomy" id="357466"/>
    <lineage>
        <taxon>Eukaryota</taxon>
        <taxon>Viridiplantae</taxon>
        <taxon>Streptophyta</taxon>
        <taxon>Embryophyta</taxon>
        <taxon>Tracheophyta</taxon>
        <taxon>Spermatophyta</taxon>
        <taxon>Magnoliopsida</taxon>
        <taxon>Ranunculales</taxon>
        <taxon>Papaveraceae</taxon>
        <taxon>Papaveroideae</taxon>
        <taxon>Papaver</taxon>
    </lineage>
</organism>
<dbReference type="PANTHER" id="PTHR15663">
    <property type="entry name" value="COMM DOMAIN-CONTAINING PROTEIN 9"/>
    <property type="match status" value="1"/>
</dbReference>
<keyword evidence="2" id="KW-1185">Reference proteome</keyword>
<accession>A0AAD4TMF8</accession>
<dbReference type="AlphaFoldDB" id="A0AAD4TMF8"/>